<dbReference type="AlphaFoldDB" id="A0A9D7XSJ1"/>
<keyword evidence="1" id="KW-1133">Transmembrane helix</keyword>
<dbReference type="Proteomes" id="UP000808337">
    <property type="component" value="Unassembled WGS sequence"/>
</dbReference>
<gene>
    <name evidence="2" type="ORF">IPP15_04955</name>
</gene>
<evidence type="ECO:0000256" key="1">
    <source>
        <dbReference type="SAM" id="Phobius"/>
    </source>
</evidence>
<organism evidence="2 3">
    <name type="scientific">Candidatus Opimibacter skivensis</name>
    <dbReference type="NCBI Taxonomy" id="2982028"/>
    <lineage>
        <taxon>Bacteria</taxon>
        <taxon>Pseudomonadati</taxon>
        <taxon>Bacteroidota</taxon>
        <taxon>Saprospiria</taxon>
        <taxon>Saprospirales</taxon>
        <taxon>Saprospiraceae</taxon>
        <taxon>Candidatus Opimibacter</taxon>
    </lineage>
</organism>
<name>A0A9D7XSJ1_9BACT</name>
<evidence type="ECO:0000313" key="2">
    <source>
        <dbReference type="EMBL" id="MBK9981762.1"/>
    </source>
</evidence>
<feature type="transmembrane region" description="Helical" evidence="1">
    <location>
        <begin position="6"/>
        <end position="25"/>
    </location>
</feature>
<keyword evidence="1" id="KW-0812">Transmembrane</keyword>
<dbReference type="EMBL" id="JADKGY010000001">
    <property type="protein sequence ID" value="MBK9981762.1"/>
    <property type="molecule type" value="Genomic_DNA"/>
</dbReference>
<dbReference type="Pfam" id="PF05751">
    <property type="entry name" value="FixH"/>
    <property type="match status" value="1"/>
</dbReference>
<evidence type="ECO:0000313" key="3">
    <source>
        <dbReference type="Proteomes" id="UP000808337"/>
    </source>
</evidence>
<accession>A0A9D7XSJ1</accession>
<keyword evidence="1" id="KW-0472">Membrane</keyword>
<protein>
    <submittedName>
        <fullName evidence="2">FixH family protein</fullName>
    </submittedName>
</protein>
<reference evidence="2 3" key="1">
    <citation type="submission" date="2020-10" db="EMBL/GenBank/DDBJ databases">
        <title>Connecting structure to function with the recovery of over 1000 high-quality activated sludge metagenome-assembled genomes encoding full-length rRNA genes using long-read sequencing.</title>
        <authorList>
            <person name="Singleton C.M."/>
            <person name="Petriglieri F."/>
            <person name="Kristensen J.M."/>
            <person name="Kirkegaard R.H."/>
            <person name="Michaelsen T.Y."/>
            <person name="Andersen M.H."/>
            <person name="Karst S.M."/>
            <person name="Dueholm M.S."/>
            <person name="Nielsen P.H."/>
            <person name="Albertsen M."/>
        </authorList>
    </citation>
    <scope>NUCLEOTIDE SEQUENCE [LARGE SCALE GENOMIC DNA]</scope>
    <source>
        <strain evidence="2">Ribe_18-Q3-R11-54_MAXAC.273</strain>
    </source>
</reference>
<comment type="caution">
    <text evidence="2">The sequence shown here is derived from an EMBL/GenBank/DDBJ whole genome shotgun (WGS) entry which is preliminary data.</text>
</comment>
<sequence>MNWGHSLTIFIIVFLAGMLGMVYYASRQSNEMIDDHYYEKEMKYQSTIDAQKNLMAKSSVSMIGQNQDDVIITFPAGSFESIENGTIELLRNDAQRNDVDLAIQTNGTDRQHISKNILTKGMYTARIKWTNDHQEYYREEKLIVE</sequence>
<dbReference type="InterPro" id="IPR008620">
    <property type="entry name" value="FixH"/>
</dbReference>
<proteinExistence type="predicted"/>